<evidence type="ECO:0000256" key="9">
    <source>
        <dbReference type="ARBA" id="ARBA00022840"/>
    </source>
</evidence>
<dbReference type="CDD" id="cd00082">
    <property type="entry name" value="HisKA"/>
    <property type="match status" value="1"/>
</dbReference>
<evidence type="ECO:0000313" key="18">
    <source>
        <dbReference type="Proteomes" id="UP000290218"/>
    </source>
</evidence>
<feature type="domain" description="Response regulatory" evidence="14">
    <location>
        <begin position="977"/>
        <end position="1093"/>
    </location>
</feature>
<evidence type="ECO:0000256" key="7">
    <source>
        <dbReference type="ARBA" id="ARBA00022741"/>
    </source>
</evidence>
<dbReference type="PROSITE" id="PS50110">
    <property type="entry name" value="RESPONSE_REGULATORY"/>
    <property type="match status" value="1"/>
</dbReference>
<dbReference type="InterPro" id="IPR000700">
    <property type="entry name" value="PAS-assoc_C"/>
</dbReference>
<dbReference type="SMART" id="SM00065">
    <property type="entry name" value="GAF"/>
    <property type="match status" value="2"/>
</dbReference>
<evidence type="ECO:0000256" key="5">
    <source>
        <dbReference type="ARBA" id="ARBA00022679"/>
    </source>
</evidence>
<dbReference type="FunFam" id="1.10.287.130:FF:000004">
    <property type="entry name" value="Ethylene receptor 1"/>
    <property type="match status" value="1"/>
</dbReference>
<dbReference type="SUPFAM" id="SSF55781">
    <property type="entry name" value="GAF domain-like"/>
    <property type="match status" value="2"/>
</dbReference>
<evidence type="ECO:0000256" key="8">
    <source>
        <dbReference type="ARBA" id="ARBA00022777"/>
    </source>
</evidence>
<evidence type="ECO:0000259" key="16">
    <source>
        <dbReference type="PROSITE" id="PS50113"/>
    </source>
</evidence>
<dbReference type="Gene3D" id="3.30.565.10">
    <property type="entry name" value="Histidine kinase-like ATPase, C-terminal domain"/>
    <property type="match status" value="1"/>
</dbReference>
<evidence type="ECO:0000256" key="4">
    <source>
        <dbReference type="ARBA" id="ARBA00022553"/>
    </source>
</evidence>
<dbReference type="PANTHER" id="PTHR43047">
    <property type="entry name" value="TWO-COMPONENT HISTIDINE PROTEIN KINASE"/>
    <property type="match status" value="1"/>
</dbReference>
<name>A0A4Q1C7G8_9BACT</name>
<comment type="subcellular location">
    <subcellularLocation>
        <location evidence="2">Membrane</location>
    </subcellularLocation>
</comment>
<keyword evidence="11" id="KW-0472">Membrane</keyword>
<dbReference type="InterPro" id="IPR000014">
    <property type="entry name" value="PAS"/>
</dbReference>
<keyword evidence="8" id="KW-0418">Kinase</keyword>
<evidence type="ECO:0000259" key="13">
    <source>
        <dbReference type="PROSITE" id="PS50109"/>
    </source>
</evidence>
<dbReference type="NCBIfam" id="TIGR00229">
    <property type="entry name" value="sensory_box"/>
    <property type="match status" value="3"/>
</dbReference>
<dbReference type="PROSITE" id="PS50109">
    <property type="entry name" value="HIS_KIN"/>
    <property type="match status" value="1"/>
</dbReference>
<dbReference type="InterPro" id="IPR001610">
    <property type="entry name" value="PAC"/>
</dbReference>
<evidence type="ECO:0000313" key="17">
    <source>
        <dbReference type="EMBL" id="RXK54778.1"/>
    </source>
</evidence>
<dbReference type="InterPro" id="IPR011006">
    <property type="entry name" value="CheY-like_superfamily"/>
</dbReference>
<evidence type="ECO:0000256" key="11">
    <source>
        <dbReference type="ARBA" id="ARBA00023136"/>
    </source>
</evidence>
<dbReference type="InterPro" id="IPR029016">
    <property type="entry name" value="GAF-like_dom_sf"/>
</dbReference>
<dbReference type="InterPro" id="IPR036097">
    <property type="entry name" value="HisK_dim/P_sf"/>
</dbReference>
<dbReference type="Pfam" id="PF00512">
    <property type="entry name" value="HisKA"/>
    <property type="match status" value="1"/>
</dbReference>
<dbReference type="InterPro" id="IPR036890">
    <property type="entry name" value="HATPase_C_sf"/>
</dbReference>
<dbReference type="InterPro" id="IPR005467">
    <property type="entry name" value="His_kinase_dom"/>
</dbReference>
<evidence type="ECO:0000256" key="6">
    <source>
        <dbReference type="ARBA" id="ARBA00022692"/>
    </source>
</evidence>
<protein>
    <recommendedName>
        <fullName evidence="3">histidine kinase</fullName>
        <ecNumber evidence="3">2.7.13.3</ecNumber>
    </recommendedName>
</protein>
<dbReference type="OrthoDB" id="9809348at2"/>
<dbReference type="CDD" id="cd16922">
    <property type="entry name" value="HATPase_EvgS-ArcB-TorS-like"/>
    <property type="match status" value="1"/>
</dbReference>
<evidence type="ECO:0000256" key="10">
    <source>
        <dbReference type="ARBA" id="ARBA00022989"/>
    </source>
</evidence>
<evidence type="ECO:0000256" key="3">
    <source>
        <dbReference type="ARBA" id="ARBA00012438"/>
    </source>
</evidence>
<comment type="catalytic activity">
    <reaction evidence="1">
        <text>ATP + protein L-histidine = ADP + protein N-phospho-L-histidine.</text>
        <dbReference type="EC" id="2.7.13.3"/>
    </reaction>
</comment>
<dbReference type="Pfam" id="PF00072">
    <property type="entry name" value="Response_reg"/>
    <property type="match status" value="1"/>
</dbReference>
<dbReference type="SUPFAM" id="SSF55785">
    <property type="entry name" value="PYP-like sensor domain (PAS domain)"/>
    <property type="match status" value="3"/>
</dbReference>
<dbReference type="Gene3D" id="1.10.287.130">
    <property type="match status" value="1"/>
</dbReference>
<evidence type="ECO:0000256" key="1">
    <source>
        <dbReference type="ARBA" id="ARBA00000085"/>
    </source>
</evidence>
<dbReference type="Pfam" id="PF02518">
    <property type="entry name" value="HATPase_c"/>
    <property type="match status" value="1"/>
</dbReference>
<proteinExistence type="predicted"/>
<gene>
    <name evidence="17" type="ORF">ESB00_02450</name>
</gene>
<feature type="domain" description="PAC" evidence="16">
    <location>
        <begin position="666"/>
        <end position="718"/>
    </location>
</feature>
<dbReference type="GO" id="GO:0016020">
    <property type="term" value="C:membrane"/>
    <property type="evidence" value="ECO:0007669"/>
    <property type="project" value="UniProtKB-SubCell"/>
</dbReference>
<evidence type="ECO:0000256" key="12">
    <source>
        <dbReference type="PROSITE-ProRule" id="PRU00169"/>
    </source>
</evidence>
<keyword evidence="4 12" id="KW-0597">Phosphoprotein</keyword>
<dbReference type="PROSITE" id="PS50113">
    <property type="entry name" value="PAC"/>
    <property type="match status" value="1"/>
</dbReference>
<dbReference type="SMART" id="SM00387">
    <property type="entry name" value="HATPase_c"/>
    <property type="match status" value="1"/>
</dbReference>
<dbReference type="InterPro" id="IPR001789">
    <property type="entry name" value="Sig_transdc_resp-reg_receiver"/>
</dbReference>
<dbReference type="EC" id="2.7.13.3" evidence="3"/>
<keyword evidence="7" id="KW-0547">Nucleotide-binding</keyword>
<dbReference type="Gene3D" id="3.30.450.40">
    <property type="match status" value="2"/>
</dbReference>
<dbReference type="InterPro" id="IPR004358">
    <property type="entry name" value="Sig_transdc_His_kin-like_C"/>
</dbReference>
<dbReference type="InterPro" id="IPR003594">
    <property type="entry name" value="HATPase_dom"/>
</dbReference>
<evidence type="ECO:0000259" key="14">
    <source>
        <dbReference type="PROSITE" id="PS50110"/>
    </source>
</evidence>
<dbReference type="AlphaFoldDB" id="A0A4Q1C7G8"/>
<dbReference type="Gene3D" id="3.40.50.2300">
    <property type="match status" value="1"/>
</dbReference>
<dbReference type="Proteomes" id="UP000290218">
    <property type="component" value="Unassembled WGS sequence"/>
</dbReference>
<dbReference type="SUPFAM" id="SSF55874">
    <property type="entry name" value="ATPase domain of HSP90 chaperone/DNA topoisomerase II/histidine kinase"/>
    <property type="match status" value="1"/>
</dbReference>
<dbReference type="SMART" id="SM00388">
    <property type="entry name" value="HisKA"/>
    <property type="match status" value="1"/>
</dbReference>
<dbReference type="RefSeq" id="WP_129046141.1">
    <property type="nucleotide sequence ID" value="NZ_SDHX01000001.1"/>
</dbReference>
<dbReference type="GO" id="GO:0005524">
    <property type="term" value="F:ATP binding"/>
    <property type="evidence" value="ECO:0007669"/>
    <property type="project" value="UniProtKB-KW"/>
</dbReference>
<dbReference type="Pfam" id="PF13185">
    <property type="entry name" value="GAF_2"/>
    <property type="match status" value="2"/>
</dbReference>
<evidence type="ECO:0000259" key="15">
    <source>
        <dbReference type="PROSITE" id="PS50112"/>
    </source>
</evidence>
<feature type="modified residue" description="4-aspartylphosphate" evidence="12">
    <location>
        <position position="1026"/>
    </location>
</feature>
<keyword evidence="18" id="KW-1185">Reference proteome</keyword>
<reference evidence="17 18" key="1">
    <citation type="submission" date="2019-01" db="EMBL/GenBank/DDBJ databases">
        <title>Lacunisphaera sp. strain TWA-58.</title>
        <authorList>
            <person name="Chen W.-M."/>
        </authorList>
    </citation>
    <scope>NUCLEOTIDE SEQUENCE [LARGE SCALE GENOMIC DNA]</scope>
    <source>
        <strain evidence="17 18">TWA-58</strain>
    </source>
</reference>
<dbReference type="Pfam" id="PF00989">
    <property type="entry name" value="PAS"/>
    <property type="match status" value="1"/>
</dbReference>
<dbReference type="GO" id="GO:0006355">
    <property type="term" value="P:regulation of DNA-templated transcription"/>
    <property type="evidence" value="ECO:0007669"/>
    <property type="project" value="InterPro"/>
</dbReference>
<dbReference type="SUPFAM" id="SSF47384">
    <property type="entry name" value="Homodimeric domain of signal transducing histidine kinase"/>
    <property type="match status" value="1"/>
</dbReference>
<dbReference type="SMART" id="SM00448">
    <property type="entry name" value="REC"/>
    <property type="match status" value="1"/>
</dbReference>
<dbReference type="InterPro" id="IPR003661">
    <property type="entry name" value="HisK_dim/P_dom"/>
</dbReference>
<comment type="caution">
    <text evidence="17">The sequence shown here is derived from an EMBL/GenBank/DDBJ whole genome shotgun (WGS) entry which is preliminary data.</text>
</comment>
<feature type="domain" description="Histidine kinase" evidence="13">
    <location>
        <begin position="736"/>
        <end position="952"/>
    </location>
</feature>
<dbReference type="CDD" id="cd00130">
    <property type="entry name" value="PAS"/>
    <property type="match status" value="3"/>
</dbReference>
<dbReference type="CDD" id="cd17546">
    <property type="entry name" value="REC_hyHK_CKI1_RcsC-like"/>
    <property type="match status" value="1"/>
</dbReference>
<feature type="domain" description="PAS" evidence="15">
    <location>
        <begin position="591"/>
        <end position="628"/>
    </location>
</feature>
<dbReference type="SUPFAM" id="SSF52172">
    <property type="entry name" value="CheY-like"/>
    <property type="match status" value="1"/>
</dbReference>
<keyword evidence="10" id="KW-1133">Transmembrane helix</keyword>
<feature type="domain" description="PAS" evidence="15">
    <location>
        <begin position="325"/>
        <end position="353"/>
    </location>
</feature>
<keyword evidence="5" id="KW-0808">Transferase</keyword>
<keyword evidence="9" id="KW-0067">ATP-binding</keyword>
<dbReference type="GO" id="GO:0000155">
    <property type="term" value="F:phosphorelay sensor kinase activity"/>
    <property type="evidence" value="ECO:0007669"/>
    <property type="project" value="InterPro"/>
</dbReference>
<keyword evidence="6" id="KW-0812">Transmembrane</keyword>
<dbReference type="PRINTS" id="PR00344">
    <property type="entry name" value="BCTRLSENSOR"/>
</dbReference>
<evidence type="ECO:0000256" key="2">
    <source>
        <dbReference type="ARBA" id="ARBA00004370"/>
    </source>
</evidence>
<dbReference type="SMART" id="SM00091">
    <property type="entry name" value="PAS"/>
    <property type="match status" value="3"/>
</dbReference>
<dbReference type="Gene3D" id="3.30.450.20">
    <property type="entry name" value="PAS domain"/>
    <property type="match status" value="3"/>
</dbReference>
<dbReference type="InterPro" id="IPR003018">
    <property type="entry name" value="GAF"/>
</dbReference>
<dbReference type="Pfam" id="PF13426">
    <property type="entry name" value="PAS_9"/>
    <property type="match status" value="2"/>
</dbReference>
<sequence>MSRRTLAMADLRPVPTSTADYLRSAFLASPAMMAITRLADGVLLDANPAFLEGAGLSRDQAIGRPILDLGIWLDDSRRVEYRRLLQTEGRVKDYEARFRNHQGREREVMLNAELVTIDGERCGVVVAIDVTERRQREREQTAVYRLAAAAAGATDLRTLLERFHAIIAELLPARNFFVALLNPERTELSFPVFVDEVTPPPAPRPVANYLSDFVIRTRQPLLLRSSVVPEFKATTGYAPRYGWCKVWLGAPLMQGDVAVGAVAVQDYHDENAYREDDVPFFGFVAAQIATALRRYEAEAVRRESEEYFAKSFHASPARMALAGLEDGRIIEANQAFLEASGYTREEVIGRTSLELKLWANAHERTAFVERLTATGAVRDHEAMFRPKTGEPRYVLVNADAFEMRGRRCMLITAIDLTERHRRERVQEATYRISQAVLAGGSLDALFAELHRIVGTLMPARNFYVALLSPDHSLLTFPYFVDEVVAEAPPRPPANGFTEYILRTGRPALMTAPELHATLAAHGDYLALERPAAQRLGAPLFIDGRPAGVIALQDYENALAYGAEEQRLLMFVADQAALAVQRRQADEAMRRAEEQYRGIFEHAVEGLYQTTADGRFLRANRAMAQLLGYDSVAALVAAVNDIGHQVYVDPGRRAQFMELIRGRDAIADFESDVRRADGTVIRLSESIRVVRNAAGEISHFEGVAIDITAVHEHARALREARDAADTANRAKSQFLASMSHELRTPLNGILGYAQILRRDPALTDPQRAGVEVIQQSGEHLLALINDVLDLAKIEARRFELHPVDFDLPDFVRGVSGFFLPKAREKGLLLETALSGALPRVVRGDIQRLRQVCYNLLGNAIKFTQRGSVIFSIERAEGMVRFSVSDTGPGISAADQERLFEPFAQIGDHARHAEGTGLGLNVSRGIVEQMGGRLLVETRAGWGSRFYFDVPLPAGEAGPETPATATAGRVKGYAGPRRKVLVADDHAPNRDLLRDLLQPLGFEVRGVADGAAALELAREWQPDLIVLDLKMPRLDGLAAARAIREILPAGTTHILGMSASAFDSDRQACLEAGCEDFLPKPLREAQLLAAIERLLGLSWQFADPAAGETFSPFPGMEHAPAAADAEALHELASNGDVVAVRAYAQKLAERDARLAPFAQAVIGLAARFKMKAIRQFVARYRTGADLPPPAKT</sequence>
<dbReference type="InterPro" id="IPR035965">
    <property type="entry name" value="PAS-like_dom_sf"/>
</dbReference>
<dbReference type="EMBL" id="SDHX01000001">
    <property type="protein sequence ID" value="RXK54778.1"/>
    <property type="molecule type" value="Genomic_DNA"/>
</dbReference>
<organism evidence="17 18">
    <name type="scientific">Oleiharenicola lentus</name>
    <dbReference type="NCBI Taxonomy" id="2508720"/>
    <lineage>
        <taxon>Bacteria</taxon>
        <taxon>Pseudomonadati</taxon>
        <taxon>Verrucomicrobiota</taxon>
        <taxon>Opitutia</taxon>
        <taxon>Opitutales</taxon>
        <taxon>Opitutaceae</taxon>
        <taxon>Oleiharenicola</taxon>
    </lineage>
</organism>
<dbReference type="InterPro" id="IPR013767">
    <property type="entry name" value="PAS_fold"/>
</dbReference>
<dbReference type="SMART" id="SM00086">
    <property type="entry name" value="PAC"/>
    <property type="match status" value="3"/>
</dbReference>
<dbReference type="PROSITE" id="PS50112">
    <property type="entry name" value="PAS"/>
    <property type="match status" value="2"/>
</dbReference>
<accession>A0A4Q1C7G8</accession>